<sequence>MATKSTSVYGWLAHLGLTIGLVSALSGCLRPPTPTRPPIEANVTAVSEHLTLGNPSGAAQTDPNNYLITKPQFALCFNKSRGIANWVSWHLSLDWRGTAARTKSFRPDPDLPAGFSTITTADYNRTGFDRGHLCPSDDRDNSPTDNAATFVLSNVVPQAPLNNRETWKYLEEYARKLVDDGNEVYLTAGPTGVGGDGEAGSATSIAGGRVMVPAALWKVLLILPNGMDDLNRIGPNTRVIAVYMPNTQANPNLPWQRYQLTINELEQKTGLRFFTNLSPDLQRALKSQGIGSN</sequence>
<evidence type="ECO:0000313" key="5">
    <source>
        <dbReference type="EMBL" id="MBO0934713.1"/>
    </source>
</evidence>
<dbReference type="EMBL" id="JAFMYU010000036">
    <property type="protein sequence ID" value="MBO0934713.1"/>
    <property type="molecule type" value="Genomic_DNA"/>
</dbReference>
<dbReference type="AlphaFoldDB" id="A0A939GE24"/>
<dbReference type="RefSeq" id="WP_207338678.1">
    <property type="nucleotide sequence ID" value="NZ_JAFMYU010000036.1"/>
</dbReference>
<comment type="caution">
    <text evidence="5">The sequence shown here is derived from an EMBL/GenBank/DDBJ whole genome shotgun (WGS) entry which is preliminary data.</text>
</comment>
<evidence type="ECO:0000256" key="2">
    <source>
        <dbReference type="PIRSR" id="PIRSR640255-2"/>
    </source>
</evidence>
<organism evidence="5 6">
    <name type="scientific">Fibrella aquatilis</name>
    <dbReference type="NCBI Taxonomy" id="2817059"/>
    <lineage>
        <taxon>Bacteria</taxon>
        <taxon>Pseudomonadati</taxon>
        <taxon>Bacteroidota</taxon>
        <taxon>Cytophagia</taxon>
        <taxon>Cytophagales</taxon>
        <taxon>Spirosomataceae</taxon>
        <taxon>Fibrella</taxon>
    </lineage>
</organism>
<dbReference type="GO" id="GO:0003676">
    <property type="term" value="F:nucleic acid binding"/>
    <property type="evidence" value="ECO:0007669"/>
    <property type="project" value="InterPro"/>
</dbReference>
<dbReference type="Gene3D" id="3.40.570.10">
    <property type="entry name" value="Extracellular Endonuclease, subunit A"/>
    <property type="match status" value="1"/>
</dbReference>
<dbReference type="PROSITE" id="PS51257">
    <property type="entry name" value="PROKAR_LIPOPROTEIN"/>
    <property type="match status" value="1"/>
</dbReference>
<keyword evidence="5" id="KW-0540">Nuclease</keyword>
<keyword evidence="6" id="KW-1185">Reference proteome</keyword>
<dbReference type="Pfam" id="PF01223">
    <property type="entry name" value="Endonuclease_NS"/>
    <property type="match status" value="1"/>
</dbReference>
<dbReference type="CDD" id="cd00091">
    <property type="entry name" value="NUC"/>
    <property type="match status" value="1"/>
</dbReference>
<dbReference type="InterPro" id="IPR001604">
    <property type="entry name" value="Endo_G_ENPP1-like_dom"/>
</dbReference>
<keyword evidence="5" id="KW-0378">Hydrolase</keyword>
<dbReference type="GO" id="GO:0046872">
    <property type="term" value="F:metal ion binding"/>
    <property type="evidence" value="ECO:0007669"/>
    <property type="project" value="UniProtKB-KW"/>
</dbReference>
<name>A0A939GE24_9BACT</name>
<dbReference type="GO" id="GO:0016787">
    <property type="term" value="F:hydrolase activity"/>
    <property type="evidence" value="ECO:0007669"/>
    <property type="project" value="InterPro"/>
</dbReference>
<protein>
    <submittedName>
        <fullName evidence="5">DNA/RNA non-specific endonuclease</fullName>
    </submittedName>
</protein>
<feature type="domain" description="DNA/RNA non-specific endonuclease/pyrophosphatase/phosphodiesterase" evidence="4">
    <location>
        <begin position="69"/>
        <end position="280"/>
    </location>
</feature>
<dbReference type="SMART" id="SM00892">
    <property type="entry name" value="Endonuclease_NS"/>
    <property type="match status" value="1"/>
</dbReference>
<feature type="active site" description="Proton acceptor" evidence="1">
    <location>
        <position position="132"/>
    </location>
</feature>
<keyword evidence="2" id="KW-0479">Metal-binding</keyword>
<evidence type="ECO:0000259" key="4">
    <source>
        <dbReference type="SMART" id="SM00892"/>
    </source>
</evidence>
<dbReference type="InterPro" id="IPR044929">
    <property type="entry name" value="DNA/RNA_non-sp_Endonuclease_sf"/>
</dbReference>
<feature type="binding site" evidence="2">
    <location>
        <position position="163"/>
    </location>
    <ligand>
        <name>Mg(2+)</name>
        <dbReference type="ChEBI" id="CHEBI:18420"/>
        <note>catalytic</note>
    </ligand>
</feature>
<gene>
    <name evidence="5" type="ORF">J2I48_27130</name>
</gene>
<dbReference type="InterPro" id="IPR020821">
    <property type="entry name" value="ENPP1-3/EXOG-like_nuc-like"/>
</dbReference>
<dbReference type="InterPro" id="IPR044925">
    <property type="entry name" value="His-Me_finger_sf"/>
</dbReference>
<dbReference type="SUPFAM" id="SSF54060">
    <property type="entry name" value="His-Me finger endonucleases"/>
    <property type="match status" value="1"/>
</dbReference>
<reference evidence="5 6" key="1">
    <citation type="submission" date="2021-03" db="EMBL/GenBank/DDBJ databases">
        <title>Fibrella sp. HMF5036 genome sequencing and assembly.</title>
        <authorList>
            <person name="Kang H."/>
            <person name="Kim H."/>
            <person name="Bae S."/>
            <person name="Joh K."/>
        </authorList>
    </citation>
    <scope>NUCLEOTIDE SEQUENCE [LARGE SCALE GENOMIC DNA]</scope>
    <source>
        <strain evidence="5 6">HMF5036</strain>
    </source>
</reference>
<feature type="domain" description="ENPP1-3/EXOG-like endonuclease/phosphodiesterase" evidence="3">
    <location>
        <begin position="70"/>
        <end position="280"/>
    </location>
</feature>
<dbReference type="Proteomes" id="UP000664795">
    <property type="component" value="Unassembled WGS sequence"/>
</dbReference>
<keyword evidence="5" id="KW-0255">Endonuclease</keyword>
<dbReference type="SMART" id="SM00477">
    <property type="entry name" value="NUC"/>
    <property type="match status" value="1"/>
</dbReference>
<dbReference type="PANTHER" id="PTHR13966">
    <property type="entry name" value="ENDONUCLEASE RELATED"/>
    <property type="match status" value="1"/>
</dbReference>
<dbReference type="InterPro" id="IPR040255">
    <property type="entry name" value="Non-specific_endonuclease"/>
</dbReference>
<accession>A0A939GE24</accession>
<evidence type="ECO:0000313" key="6">
    <source>
        <dbReference type="Proteomes" id="UP000664795"/>
    </source>
</evidence>
<evidence type="ECO:0000259" key="3">
    <source>
        <dbReference type="SMART" id="SM00477"/>
    </source>
</evidence>
<evidence type="ECO:0000256" key="1">
    <source>
        <dbReference type="PIRSR" id="PIRSR640255-1"/>
    </source>
</evidence>
<dbReference type="PANTHER" id="PTHR13966:SF5">
    <property type="entry name" value="ENDONUCLEASE G, MITOCHONDRIAL"/>
    <property type="match status" value="1"/>
</dbReference>
<proteinExistence type="predicted"/>
<dbReference type="GO" id="GO:0004519">
    <property type="term" value="F:endonuclease activity"/>
    <property type="evidence" value="ECO:0007669"/>
    <property type="project" value="UniProtKB-KW"/>
</dbReference>